<organism evidence="1 2">
    <name type="scientific">Knoellia locipacati</name>
    <dbReference type="NCBI Taxonomy" id="882824"/>
    <lineage>
        <taxon>Bacteria</taxon>
        <taxon>Bacillati</taxon>
        <taxon>Actinomycetota</taxon>
        <taxon>Actinomycetes</taxon>
        <taxon>Micrococcales</taxon>
        <taxon>Intrasporangiaceae</taxon>
        <taxon>Knoellia</taxon>
    </lineage>
</organism>
<proteinExistence type="predicted"/>
<name>A0A512T1T1_9MICO</name>
<protein>
    <submittedName>
        <fullName evidence="1">Uncharacterized protein</fullName>
    </submittedName>
</protein>
<reference evidence="1 2" key="1">
    <citation type="submission" date="2019-07" db="EMBL/GenBank/DDBJ databases">
        <title>Whole genome shotgun sequence of Knoellia locipacati NBRC 109775.</title>
        <authorList>
            <person name="Hosoyama A."/>
            <person name="Uohara A."/>
            <person name="Ohji S."/>
            <person name="Ichikawa N."/>
        </authorList>
    </citation>
    <scope>NUCLEOTIDE SEQUENCE [LARGE SCALE GENOMIC DNA]</scope>
    <source>
        <strain evidence="1 2">NBRC 109775</strain>
    </source>
</reference>
<evidence type="ECO:0000313" key="1">
    <source>
        <dbReference type="EMBL" id="GEQ14187.1"/>
    </source>
</evidence>
<accession>A0A512T1T1</accession>
<gene>
    <name evidence="1" type="ORF">KLO01_22340</name>
</gene>
<dbReference type="EMBL" id="BKBA01000008">
    <property type="protein sequence ID" value="GEQ14187.1"/>
    <property type="molecule type" value="Genomic_DNA"/>
</dbReference>
<evidence type="ECO:0000313" key="2">
    <source>
        <dbReference type="Proteomes" id="UP000321793"/>
    </source>
</evidence>
<sequence>MYRRRMQQVRRTLHERNVHEAHRRAQMHLERERMLAEVRMIVR</sequence>
<dbReference type="AlphaFoldDB" id="A0A512T1T1"/>
<comment type="caution">
    <text evidence="1">The sequence shown here is derived from an EMBL/GenBank/DDBJ whole genome shotgun (WGS) entry which is preliminary data.</text>
</comment>
<dbReference type="Proteomes" id="UP000321793">
    <property type="component" value="Unassembled WGS sequence"/>
</dbReference>
<keyword evidence="2" id="KW-1185">Reference proteome</keyword>